<dbReference type="EMBL" id="BARU01033307">
    <property type="protein sequence ID" value="GAH65916.1"/>
    <property type="molecule type" value="Genomic_DNA"/>
</dbReference>
<reference evidence="1" key="1">
    <citation type="journal article" date="2014" name="Front. Microbiol.">
        <title>High frequency of phylogenetically diverse reductive dehalogenase-homologous genes in deep subseafloor sedimentary metagenomes.</title>
        <authorList>
            <person name="Kawai M."/>
            <person name="Futagami T."/>
            <person name="Toyoda A."/>
            <person name="Takaki Y."/>
            <person name="Nishi S."/>
            <person name="Hori S."/>
            <person name="Arai W."/>
            <person name="Tsubouchi T."/>
            <person name="Morono Y."/>
            <person name="Uchiyama I."/>
            <person name="Ito T."/>
            <person name="Fujiyama A."/>
            <person name="Inagaki F."/>
            <person name="Takami H."/>
        </authorList>
    </citation>
    <scope>NUCLEOTIDE SEQUENCE</scope>
    <source>
        <strain evidence="1">Expedition CK06-06</strain>
    </source>
</reference>
<name>X1H6U6_9ZZZZ</name>
<accession>X1H6U6</accession>
<proteinExistence type="predicted"/>
<comment type="caution">
    <text evidence="1">The sequence shown here is derived from an EMBL/GenBank/DDBJ whole genome shotgun (WGS) entry which is preliminary data.</text>
</comment>
<gene>
    <name evidence="1" type="ORF">S03H2_52432</name>
</gene>
<dbReference type="AlphaFoldDB" id="X1H6U6"/>
<evidence type="ECO:0000313" key="1">
    <source>
        <dbReference type="EMBL" id="GAH65916.1"/>
    </source>
</evidence>
<protein>
    <submittedName>
        <fullName evidence="1">Uncharacterized protein</fullName>
    </submittedName>
</protein>
<feature type="non-terminal residue" evidence="1">
    <location>
        <position position="1"/>
    </location>
</feature>
<sequence length="202" mass="23427">TDKNKMVEILKNGINSILSLAQKLQEPKIIKDILNERTKKMLDENLLQEARELIDLGEDVPEKLADEVKVAEEFLKNKEYRKAKKSFLKASELAVLIQEEEIASFLRNKGEHVGRFPDLLKERDSLNKEIEKITGELEGNRLYLYDLLIDPIDRLIEISNNLEEEELTGELMKFKNNAKRATRFADDLKGLDNKIKENFTKI</sequence>
<organism evidence="1">
    <name type="scientific">marine sediment metagenome</name>
    <dbReference type="NCBI Taxonomy" id="412755"/>
    <lineage>
        <taxon>unclassified sequences</taxon>
        <taxon>metagenomes</taxon>
        <taxon>ecological metagenomes</taxon>
    </lineage>
</organism>